<sequence>MLATLLGRRRASKTYGNPFESNMLVRMAGQRSFFVHELPPDCSVAQLRERIRERAGKHHRAGEWELYLPRPDAVVLRDGRQLSDYGIRPWDCIHARPATTTTATAAAQARRGVRGACAALARGRAAFCKRAQCPGGATAAAGFSRTSSSESLFSYESFDAGGSGHGARCIL</sequence>
<evidence type="ECO:0000313" key="1">
    <source>
        <dbReference type="EMBL" id="KAJ2785347.1"/>
    </source>
</evidence>
<comment type="caution">
    <text evidence="1">The sequence shown here is derived from an EMBL/GenBank/DDBJ whole genome shotgun (WGS) entry which is preliminary data.</text>
</comment>
<evidence type="ECO:0008006" key="3">
    <source>
        <dbReference type="Google" id="ProtNLM"/>
    </source>
</evidence>
<dbReference type="OrthoDB" id="5554076at2759"/>
<protein>
    <recommendedName>
        <fullName evidence="3">Ubiquitin-like domain-containing protein</fullName>
    </recommendedName>
</protein>
<keyword evidence="2" id="KW-1185">Reference proteome</keyword>
<proteinExistence type="predicted"/>
<reference evidence="1" key="1">
    <citation type="submission" date="2022-07" db="EMBL/GenBank/DDBJ databases">
        <title>Phylogenomic reconstructions and comparative analyses of Kickxellomycotina fungi.</title>
        <authorList>
            <person name="Reynolds N.K."/>
            <person name="Stajich J.E."/>
            <person name="Barry K."/>
            <person name="Grigoriev I.V."/>
            <person name="Crous P."/>
            <person name="Smith M.E."/>
        </authorList>
    </citation>
    <scope>NUCLEOTIDE SEQUENCE</scope>
    <source>
        <strain evidence="1">NBRC 105414</strain>
    </source>
</reference>
<dbReference type="Proteomes" id="UP001140217">
    <property type="component" value="Unassembled WGS sequence"/>
</dbReference>
<name>A0A9W8LMU7_9FUNG</name>
<dbReference type="InterPro" id="IPR029071">
    <property type="entry name" value="Ubiquitin-like_domsf"/>
</dbReference>
<dbReference type="CDD" id="cd17039">
    <property type="entry name" value="Ubl_ubiquitin_like"/>
    <property type="match status" value="1"/>
</dbReference>
<organism evidence="1 2">
    <name type="scientific">Coemansia javaensis</name>
    <dbReference type="NCBI Taxonomy" id="2761396"/>
    <lineage>
        <taxon>Eukaryota</taxon>
        <taxon>Fungi</taxon>
        <taxon>Fungi incertae sedis</taxon>
        <taxon>Zoopagomycota</taxon>
        <taxon>Kickxellomycotina</taxon>
        <taxon>Kickxellomycetes</taxon>
        <taxon>Kickxellales</taxon>
        <taxon>Kickxellaceae</taxon>
        <taxon>Coemansia</taxon>
    </lineage>
</organism>
<gene>
    <name evidence="1" type="ORF">H4R18_000558</name>
</gene>
<evidence type="ECO:0000313" key="2">
    <source>
        <dbReference type="Proteomes" id="UP001140217"/>
    </source>
</evidence>
<dbReference type="EMBL" id="JANBUL010000012">
    <property type="protein sequence ID" value="KAJ2785347.1"/>
    <property type="molecule type" value="Genomic_DNA"/>
</dbReference>
<dbReference type="SUPFAM" id="SSF54236">
    <property type="entry name" value="Ubiquitin-like"/>
    <property type="match status" value="1"/>
</dbReference>
<dbReference type="AlphaFoldDB" id="A0A9W8LMU7"/>
<accession>A0A9W8LMU7</accession>